<evidence type="ECO:0000313" key="2">
    <source>
        <dbReference type="Proteomes" id="UP000054217"/>
    </source>
</evidence>
<reference evidence="2" key="2">
    <citation type="submission" date="2015-01" db="EMBL/GenBank/DDBJ databases">
        <title>Evolutionary Origins and Diversification of the Mycorrhizal Mutualists.</title>
        <authorList>
            <consortium name="DOE Joint Genome Institute"/>
            <consortium name="Mycorrhizal Genomics Consortium"/>
            <person name="Kohler A."/>
            <person name="Kuo A."/>
            <person name="Nagy L.G."/>
            <person name="Floudas D."/>
            <person name="Copeland A."/>
            <person name="Barry K.W."/>
            <person name="Cichocki N."/>
            <person name="Veneault-Fourrey C."/>
            <person name="LaButti K."/>
            <person name="Lindquist E.A."/>
            <person name="Lipzen A."/>
            <person name="Lundell T."/>
            <person name="Morin E."/>
            <person name="Murat C."/>
            <person name="Riley R."/>
            <person name="Ohm R."/>
            <person name="Sun H."/>
            <person name="Tunlid A."/>
            <person name="Henrissat B."/>
            <person name="Grigoriev I.V."/>
            <person name="Hibbett D.S."/>
            <person name="Martin F."/>
        </authorList>
    </citation>
    <scope>NUCLEOTIDE SEQUENCE [LARGE SCALE GENOMIC DNA]</scope>
    <source>
        <strain evidence="2">Marx 270</strain>
    </source>
</reference>
<reference evidence="1 2" key="1">
    <citation type="submission" date="2014-04" db="EMBL/GenBank/DDBJ databases">
        <authorList>
            <consortium name="DOE Joint Genome Institute"/>
            <person name="Kuo A."/>
            <person name="Kohler A."/>
            <person name="Costa M.D."/>
            <person name="Nagy L.G."/>
            <person name="Floudas D."/>
            <person name="Copeland A."/>
            <person name="Barry K.W."/>
            <person name="Cichocki N."/>
            <person name="Veneault-Fourrey C."/>
            <person name="LaButti K."/>
            <person name="Lindquist E.A."/>
            <person name="Lipzen A."/>
            <person name="Lundell T."/>
            <person name="Morin E."/>
            <person name="Murat C."/>
            <person name="Sun H."/>
            <person name="Tunlid A."/>
            <person name="Henrissat B."/>
            <person name="Grigoriev I.V."/>
            <person name="Hibbett D.S."/>
            <person name="Martin F."/>
            <person name="Nordberg H.P."/>
            <person name="Cantor M.N."/>
            <person name="Hua S.X."/>
        </authorList>
    </citation>
    <scope>NUCLEOTIDE SEQUENCE [LARGE SCALE GENOMIC DNA]</scope>
    <source>
        <strain evidence="1 2">Marx 270</strain>
    </source>
</reference>
<dbReference type="EMBL" id="KN831945">
    <property type="protein sequence ID" value="KIO14025.1"/>
    <property type="molecule type" value="Genomic_DNA"/>
</dbReference>
<dbReference type="HOGENOM" id="CLU_001324_7_2_1"/>
<sequence length="67" mass="7856">TIPCVLFDIATPPMGGLNLFNLYIALSRMAHSPELLAEDDHLQHLDWQTRGWWQEMMMKTLDDQMMH</sequence>
<gene>
    <name evidence="1" type="ORF">M404DRAFT_120963</name>
</gene>
<dbReference type="OrthoDB" id="2986975at2759"/>
<dbReference type="InParanoid" id="A0A0C3PIR8"/>
<dbReference type="AlphaFoldDB" id="A0A0C3PIR8"/>
<organism evidence="1 2">
    <name type="scientific">Pisolithus tinctorius Marx 270</name>
    <dbReference type="NCBI Taxonomy" id="870435"/>
    <lineage>
        <taxon>Eukaryota</taxon>
        <taxon>Fungi</taxon>
        <taxon>Dikarya</taxon>
        <taxon>Basidiomycota</taxon>
        <taxon>Agaricomycotina</taxon>
        <taxon>Agaricomycetes</taxon>
        <taxon>Agaricomycetidae</taxon>
        <taxon>Boletales</taxon>
        <taxon>Sclerodermatineae</taxon>
        <taxon>Pisolithaceae</taxon>
        <taxon>Pisolithus</taxon>
    </lineage>
</organism>
<feature type="non-terminal residue" evidence="1">
    <location>
        <position position="1"/>
    </location>
</feature>
<proteinExistence type="predicted"/>
<keyword evidence="2" id="KW-1185">Reference proteome</keyword>
<evidence type="ECO:0000313" key="1">
    <source>
        <dbReference type="EMBL" id="KIO14025.1"/>
    </source>
</evidence>
<name>A0A0C3PIR8_PISTI</name>
<protein>
    <submittedName>
        <fullName evidence="1">Uncharacterized protein</fullName>
    </submittedName>
</protein>
<accession>A0A0C3PIR8</accession>
<dbReference type="Proteomes" id="UP000054217">
    <property type="component" value="Unassembled WGS sequence"/>
</dbReference>